<dbReference type="AlphaFoldDB" id="A0A8C4Y6G1"/>
<feature type="region of interest" description="Disordered" evidence="10">
    <location>
        <begin position="183"/>
        <end position="208"/>
    </location>
</feature>
<reference evidence="11" key="3">
    <citation type="submission" date="2025-09" db="UniProtKB">
        <authorList>
            <consortium name="Ensembl"/>
        </authorList>
    </citation>
    <scope>IDENTIFICATION</scope>
</reference>
<dbReference type="Pfam" id="PF00071">
    <property type="entry name" value="Ras"/>
    <property type="match status" value="1"/>
</dbReference>
<evidence type="ECO:0000256" key="1">
    <source>
        <dbReference type="ARBA" id="ARBA00004193"/>
    </source>
</evidence>
<dbReference type="GO" id="GO:0005886">
    <property type="term" value="C:plasma membrane"/>
    <property type="evidence" value="ECO:0007669"/>
    <property type="project" value="UniProtKB-SubCell"/>
</dbReference>
<dbReference type="PROSITE" id="PS51419">
    <property type="entry name" value="RAB"/>
    <property type="match status" value="1"/>
</dbReference>
<name>A0A8C4Y6G1_9SAUR</name>
<keyword evidence="12" id="KW-1185">Reference proteome</keyword>
<dbReference type="OrthoDB" id="265044at2759"/>
<dbReference type="Proteomes" id="UP000694390">
    <property type="component" value="Chromosome 10"/>
</dbReference>
<evidence type="ECO:0000313" key="12">
    <source>
        <dbReference type="Proteomes" id="UP000694390"/>
    </source>
</evidence>
<dbReference type="PANTHER" id="PTHR46149:SF8">
    <property type="entry name" value="NOVEL MEMBER OF RAS FAMILY"/>
    <property type="match status" value="1"/>
</dbReference>
<dbReference type="Gene3D" id="3.40.50.300">
    <property type="entry name" value="P-loop containing nucleotide triphosphate hydrolases"/>
    <property type="match status" value="1"/>
</dbReference>
<reference evidence="11" key="2">
    <citation type="submission" date="2025-08" db="UniProtKB">
        <authorList>
            <consortium name="Ensembl"/>
        </authorList>
    </citation>
    <scope>IDENTIFICATION</scope>
</reference>
<organism evidence="11 12">
    <name type="scientific">Gopherus evgoodei</name>
    <name type="common">Goodes thornscrub tortoise</name>
    <dbReference type="NCBI Taxonomy" id="1825980"/>
    <lineage>
        <taxon>Eukaryota</taxon>
        <taxon>Metazoa</taxon>
        <taxon>Chordata</taxon>
        <taxon>Craniata</taxon>
        <taxon>Vertebrata</taxon>
        <taxon>Euteleostomi</taxon>
        <taxon>Archelosauria</taxon>
        <taxon>Testudinata</taxon>
        <taxon>Testudines</taxon>
        <taxon>Cryptodira</taxon>
        <taxon>Durocryptodira</taxon>
        <taxon>Testudinoidea</taxon>
        <taxon>Testudinidae</taxon>
        <taxon>Gopherus</taxon>
    </lineage>
</organism>
<dbReference type="RefSeq" id="XP_030432897.1">
    <property type="nucleotide sequence ID" value="XM_030577037.1"/>
</dbReference>
<dbReference type="PRINTS" id="PR00449">
    <property type="entry name" value="RASTRNSFRMNG"/>
</dbReference>
<sequence>MALCPAPEARVRLVFFGAAGVGKTALIRRFLQDSFEARHRRTVEELHLLELELELGAGSGLRLRLEILDTSGSYSFPAMRRLCIGRADAFALVYSLQEPDSFAEVQRLRDEILEAKRGAVPVVVVGNKSDLAPGEPDPRIAAAQRDWGCTCLEASAKQGRNVVGLFQELLSQVNLPGRLSPALQRRQPQTCSKEPPRRSSKSHGCAVC</sequence>
<dbReference type="PROSITE" id="PS51421">
    <property type="entry name" value="RAS"/>
    <property type="match status" value="1"/>
</dbReference>
<keyword evidence="5" id="KW-0342">GTP-binding</keyword>
<gene>
    <name evidence="11" type="primary">LOC115658328</name>
</gene>
<proteinExistence type="inferred from homology"/>
<evidence type="ECO:0000256" key="4">
    <source>
        <dbReference type="ARBA" id="ARBA00022741"/>
    </source>
</evidence>
<dbReference type="SMART" id="SM00175">
    <property type="entry name" value="RAB"/>
    <property type="match status" value="1"/>
</dbReference>
<keyword evidence="8" id="KW-0636">Prenylation</keyword>
<keyword evidence="6" id="KW-0472">Membrane</keyword>
<dbReference type="GeneID" id="115658328"/>
<evidence type="ECO:0000256" key="2">
    <source>
        <dbReference type="ARBA" id="ARBA00022475"/>
    </source>
</evidence>
<keyword evidence="4" id="KW-0547">Nucleotide-binding</keyword>
<dbReference type="NCBIfam" id="TIGR00231">
    <property type="entry name" value="small_GTP"/>
    <property type="match status" value="1"/>
</dbReference>
<dbReference type="InterPro" id="IPR001806">
    <property type="entry name" value="Small_GTPase"/>
</dbReference>
<keyword evidence="3" id="KW-0488">Methylation</keyword>
<dbReference type="FunFam" id="3.40.50.300:FF:000475">
    <property type="entry name" value="GTP-binding protein Rhes"/>
    <property type="match status" value="1"/>
</dbReference>
<accession>A0A8C4Y6G1</accession>
<comment type="subcellular location">
    <subcellularLocation>
        <location evidence="1">Cell membrane</location>
        <topology evidence="1">Lipid-anchor</topology>
    </subcellularLocation>
</comment>
<dbReference type="Ensembl" id="ENSGEVT00005021850.1">
    <property type="protein sequence ID" value="ENSGEVP00005020807.1"/>
    <property type="gene ID" value="ENSGEVG00005014770.1"/>
</dbReference>
<dbReference type="InterPro" id="IPR027417">
    <property type="entry name" value="P-loop_NTPase"/>
</dbReference>
<dbReference type="GO" id="GO:0005525">
    <property type="term" value="F:GTP binding"/>
    <property type="evidence" value="ECO:0007669"/>
    <property type="project" value="UniProtKB-KW"/>
</dbReference>
<dbReference type="GO" id="GO:0003924">
    <property type="term" value="F:GTPase activity"/>
    <property type="evidence" value="ECO:0007669"/>
    <property type="project" value="InterPro"/>
</dbReference>
<dbReference type="SMART" id="SM00173">
    <property type="entry name" value="RAS"/>
    <property type="match status" value="1"/>
</dbReference>
<dbReference type="GeneTree" id="ENSGT00940000163566"/>
<comment type="similarity">
    <text evidence="9">Belongs to the small GTPase superfamily. RasD family.</text>
</comment>
<reference evidence="11" key="1">
    <citation type="submission" date="2019-06" db="EMBL/GenBank/DDBJ databases">
        <title>G10K-VGP Goodes thornscrub tortoise genome, primary haplotype.</title>
        <authorList>
            <person name="Murphy B."/>
            <person name="Edwards T."/>
            <person name="Rhie A."/>
            <person name="Koren S."/>
            <person name="Phillippy A."/>
            <person name="Fedrigo O."/>
            <person name="Haase B."/>
            <person name="Mountcastle J."/>
            <person name="Lewin H."/>
            <person name="Damas J."/>
            <person name="Howe K."/>
            <person name="Formenti G."/>
            <person name="Myers G."/>
            <person name="Durbin R."/>
            <person name="Jarvis E.D."/>
        </authorList>
    </citation>
    <scope>NUCLEOTIDE SEQUENCE [LARGE SCALE GENOMIC DNA]</scope>
</reference>
<keyword evidence="7" id="KW-0449">Lipoprotein</keyword>
<evidence type="ECO:0000256" key="9">
    <source>
        <dbReference type="ARBA" id="ARBA00038061"/>
    </source>
</evidence>
<dbReference type="SUPFAM" id="SSF52540">
    <property type="entry name" value="P-loop containing nucleoside triphosphate hydrolases"/>
    <property type="match status" value="1"/>
</dbReference>
<dbReference type="PANTHER" id="PTHR46149">
    <property type="entry name" value="MIP08469P"/>
    <property type="match status" value="1"/>
</dbReference>
<evidence type="ECO:0000256" key="6">
    <source>
        <dbReference type="ARBA" id="ARBA00023136"/>
    </source>
</evidence>
<keyword evidence="2" id="KW-1003">Cell membrane</keyword>
<dbReference type="InterPro" id="IPR052236">
    <property type="entry name" value="Small_GTPase_RasD"/>
</dbReference>
<evidence type="ECO:0000256" key="10">
    <source>
        <dbReference type="SAM" id="MobiDB-lite"/>
    </source>
</evidence>
<dbReference type="SMART" id="SM00174">
    <property type="entry name" value="RHO"/>
    <property type="match status" value="1"/>
</dbReference>
<evidence type="ECO:0000256" key="8">
    <source>
        <dbReference type="ARBA" id="ARBA00023289"/>
    </source>
</evidence>
<evidence type="ECO:0000256" key="5">
    <source>
        <dbReference type="ARBA" id="ARBA00023134"/>
    </source>
</evidence>
<evidence type="ECO:0000256" key="3">
    <source>
        <dbReference type="ARBA" id="ARBA00022481"/>
    </source>
</evidence>
<evidence type="ECO:0000313" key="11">
    <source>
        <dbReference type="Ensembl" id="ENSGEVP00005020807.1"/>
    </source>
</evidence>
<evidence type="ECO:0000256" key="7">
    <source>
        <dbReference type="ARBA" id="ARBA00023288"/>
    </source>
</evidence>
<dbReference type="InterPro" id="IPR005225">
    <property type="entry name" value="Small_GTP-bd"/>
</dbReference>
<protein>
    <submittedName>
        <fullName evidence="11">Ras-related protein Rap-2a-like</fullName>
    </submittedName>
</protein>